<keyword evidence="3" id="KW-1185">Reference proteome</keyword>
<accession>A0A4P9ZL51</accession>
<organism evidence="2 3">
    <name type="scientific">Dimargaris cristalligena</name>
    <dbReference type="NCBI Taxonomy" id="215637"/>
    <lineage>
        <taxon>Eukaryota</taxon>
        <taxon>Fungi</taxon>
        <taxon>Fungi incertae sedis</taxon>
        <taxon>Zoopagomycota</taxon>
        <taxon>Kickxellomycotina</taxon>
        <taxon>Dimargaritomycetes</taxon>
        <taxon>Dimargaritales</taxon>
        <taxon>Dimargaritaceae</taxon>
        <taxon>Dimargaris</taxon>
    </lineage>
</organism>
<dbReference type="EMBL" id="ML003512">
    <property type="protein sequence ID" value="RKP33853.1"/>
    <property type="molecule type" value="Genomic_DNA"/>
</dbReference>
<evidence type="ECO:0000313" key="2">
    <source>
        <dbReference type="EMBL" id="RKP33853.1"/>
    </source>
</evidence>
<protein>
    <submittedName>
        <fullName evidence="2">Uncharacterized protein</fullName>
    </submittedName>
</protein>
<feature type="region of interest" description="Disordered" evidence="1">
    <location>
        <begin position="75"/>
        <end position="136"/>
    </location>
</feature>
<feature type="non-terminal residue" evidence="2">
    <location>
        <position position="136"/>
    </location>
</feature>
<dbReference type="AlphaFoldDB" id="A0A4P9ZL51"/>
<dbReference type="Proteomes" id="UP000268162">
    <property type="component" value="Unassembled WGS sequence"/>
</dbReference>
<proteinExistence type="predicted"/>
<feature type="compositionally biased region" description="Polar residues" evidence="1">
    <location>
        <begin position="76"/>
        <end position="91"/>
    </location>
</feature>
<name>A0A4P9ZL51_9FUNG</name>
<reference evidence="3" key="1">
    <citation type="journal article" date="2018" name="Nat. Microbiol.">
        <title>Leveraging single-cell genomics to expand the fungal tree of life.</title>
        <authorList>
            <person name="Ahrendt S.R."/>
            <person name="Quandt C.A."/>
            <person name="Ciobanu D."/>
            <person name="Clum A."/>
            <person name="Salamov A."/>
            <person name="Andreopoulos B."/>
            <person name="Cheng J.F."/>
            <person name="Woyke T."/>
            <person name="Pelin A."/>
            <person name="Henrissat B."/>
            <person name="Reynolds N.K."/>
            <person name="Benny G.L."/>
            <person name="Smith M.E."/>
            <person name="James T.Y."/>
            <person name="Grigoriev I.V."/>
        </authorList>
    </citation>
    <scope>NUCLEOTIDE SEQUENCE [LARGE SCALE GENOMIC DNA]</scope>
    <source>
        <strain evidence="3">RSA 468</strain>
    </source>
</reference>
<sequence length="136" mass="14856">MSDLEKLEFHSLVTKITKELNNHYSIADPVVAEFIIDLHAKSPDFKTFTQQLSETGCDFPESFVQRLDHLIVTLGPKSSSAAPNRPHNQTAEAKDFPGLALPDTEPVPATTTVEPSASTNDPLAQLEGLLQSTRAE</sequence>
<feature type="compositionally biased region" description="Low complexity" evidence="1">
    <location>
        <begin position="102"/>
        <end position="115"/>
    </location>
</feature>
<evidence type="ECO:0000256" key="1">
    <source>
        <dbReference type="SAM" id="MobiDB-lite"/>
    </source>
</evidence>
<evidence type="ECO:0000313" key="3">
    <source>
        <dbReference type="Proteomes" id="UP000268162"/>
    </source>
</evidence>
<gene>
    <name evidence="2" type="ORF">BJ085DRAFT_39697</name>
</gene>
<dbReference type="STRING" id="215637.A0A4P9ZL51"/>